<dbReference type="InterPro" id="IPR003619">
    <property type="entry name" value="MAD_homology1_Dwarfin-type"/>
</dbReference>
<dbReference type="GO" id="GO:0000981">
    <property type="term" value="F:DNA-binding transcription factor activity, RNA polymerase II-specific"/>
    <property type="evidence" value="ECO:0007669"/>
    <property type="project" value="TreeGrafter"/>
</dbReference>
<feature type="domain" description="CTF/NF-I" evidence="10">
    <location>
        <begin position="57"/>
        <end position="250"/>
    </location>
</feature>
<dbReference type="GO" id="GO:0005634">
    <property type="term" value="C:nucleus"/>
    <property type="evidence" value="ECO:0007669"/>
    <property type="project" value="UniProtKB-SubCell"/>
</dbReference>
<protein>
    <recommendedName>
        <fullName evidence="10">CTF/NF-I domain-containing protein</fullName>
    </recommendedName>
</protein>
<dbReference type="SMART" id="SM00523">
    <property type="entry name" value="DWA"/>
    <property type="match status" value="1"/>
</dbReference>
<proteinExistence type="predicted"/>
<dbReference type="InterPro" id="IPR020604">
    <property type="entry name" value="CTF/NFI_DNA-bd-dom"/>
</dbReference>
<evidence type="ECO:0000256" key="7">
    <source>
        <dbReference type="ARBA" id="ARBA00023242"/>
    </source>
</evidence>
<comment type="caution">
    <text evidence="11">The sequence shown here is derived from an EMBL/GenBank/DDBJ whole genome shotgun (WGS) entry which is preliminary data.</text>
</comment>
<evidence type="ECO:0000313" key="11">
    <source>
        <dbReference type="EMBL" id="TRY75052.1"/>
    </source>
</evidence>
<dbReference type="PANTHER" id="PTHR11492:SF8">
    <property type="entry name" value="NUCLEAR FACTOR I, ISOFORM B"/>
    <property type="match status" value="1"/>
</dbReference>
<evidence type="ECO:0000313" key="12">
    <source>
        <dbReference type="Proteomes" id="UP000318571"/>
    </source>
</evidence>
<name>A0A553PBJ5_TIGCA</name>
<reference evidence="11 12" key="1">
    <citation type="journal article" date="2018" name="Nat. Ecol. Evol.">
        <title>Genomic signatures of mitonuclear coevolution across populations of Tigriopus californicus.</title>
        <authorList>
            <person name="Barreto F.S."/>
            <person name="Watson E.T."/>
            <person name="Lima T.G."/>
            <person name="Willett C.S."/>
            <person name="Edmands S."/>
            <person name="Li W."/>
            <person name="Burton R.S."/>
        </authorList>
    </citation>
    <scope>NUCLEOTIDE SEQUENCE [LARGE SCALE GENOMIC DNA]</scope>
    <source>
        <strain evidence="11 12">San Diego</strain>
    </source>
</reference>
<evidence type="ECO:0000256" key="6">
    <source>
        <dbReference type="ARBA" id="ARBA00023163"/>
    </source>
</evidence>
<dbReference type="GO" id="GO:0006260">
    <property type="term" value="P:DNA replication"/>
    <property type="evidence" value="ECO:0007669"/>
    <property type="project" value="UniProtKB-KW"/>
</dbReference>
<keyword evidence="5" id="KW-0010">Activator</keyword>
<evidence type="ECO:0000256" key="8">
    <source>
        <dbReference type="SAM" id="Coils"/>
    </source>
</evidence>
<gene>
    <name evidence="11" type="ORF">TCAL_05650</name>
</gene>
<dbReference type="Proteomes" id="UP000318571">
    <property type="component" value="Chromosome 2"/>
</dbReference>
<dbReference type="PROSITE" id="PS51080">
    <property type="entry name" value="CTF_NFI_2"/>
    <property type="match status" value="1"/>
</dbReference>
<dbReference type="GO" id="GO:0000978">
    <property type="term" value="F:RNA polymerase II cis-regulatory region sequence-specific DNA binding"/>
    <property type="evidence" value="ECO:0007669"/>
    <property type="project" value="TreeGrafter"/>
</dbReference>
<evidence type="ECO:0000256" key="5">
    <source>
        <dbReference type="ARBA" id="ARBA00023159"/>
    </source>
</evidence>
<keyword evidence="4" id="KW-0238">DNA-binding</keyword>
<evidence type="ECO:0000256" key="1">
    <source>
        <dbReference type="ARBA" id="ARBA00004123"/>
    </source>
</evidence>
<dbReference type="InterPro" id="IPR000647">
    <property type="entry name" value="CTF/NFI"/>
</dbReference>
<keyword evidence="2" id="KW-0235">DNA replication</keyword>
<feature type="region of interest" description="Disordered" evidence="9">
    <location>
        <begin position="673"/>
        <end position="694"/>
    </location>
</feature>
<feature type="compositionally biased region" description="Low complexity" evidence="9">
    <location>
        <begin position="852"/>
        <end position="866"/>
    </location>
</feature>
<keyword evidence="12" id="KW-1185">Reference proteome</keyword>
<evidence type="ECO:0000256" key="9">
    <source>
        <dbReference type="SAM" id="MobiDB-lite"/>
    </source>
</evidence>
<dbReference type="AlphaFoldDB" id="A0A553PBJ5"/>
<feature type="compositionally biased region" description="Low complexity" evidence="9">
    <location>
        <begin position="676"/>
        <end position="687"/>
    </location>
</feature>
<dbReference type="GO" id="GO:0045893">
    <property type="term" value="P:positive regulation of DNA-templated transcription"/>
    <property type="evidence" value="ECO:0007669"/>
    <property type="project" value="UniProtKB-ARBA"/>
</dbReference>
<organism evidence="11 12">
    <name type="scientific">Tigriopus californicus</name>
    <name type="common">Marine copepod</name>
    <dbReference type="NCBI Taxonomy" id="6832"/>
    <lineage>
        <taxon>Eukaryota</taxon>
        <taxon>Metazoa</taxon>
        <taxon>Ecdysozoa</taxon>
        <taxon>Arthropoda</taxon>
        <taxon>Crustacea</taxon>
        <taxon>Multicrustacea</taxon>
        <taxon>Hexanauplia</taxon>
        <taxon>Copepoda</taxon>
        <taxon>Harpacticoida</taxon>
        <taxon>Harpacticidae</taxon>
        <taxon>Tigriopus</taxon>
    </lineage>
</organism>
<dbReference type="Pfam" id="PF03165">
    <property type="entry name" value="MH1"/>
    <property type="match status" value="1"/>
</dbReference>
<evidence type="ECO:0000256" key="4">
    <source>
        <dbReference type="ARBA" id="ARBA00023125"/>
    </source>
</evidence>
<accession>A0A553PBJ5</accession>
<feature type="coiled-coil region" evidence="8">
    <location>
        <begin position="89"/>
        <end position="126"/>
    </location>
</feature>
<feature type="compositionally biased region" description="Polar residues" evidence="9">
    <location>
        <begin position="838"/>
        <end position="851"/>
    </location>
</feature>
<keyword evidence="6" id="KW-0804">Transcription</keyword>
<keyword evidence="8" id="KW-0175">Coiled coil</keyword>
<sequence>MPALTFSRIAFRGSSTLETVESEVWDLGVMELLLQSRERCPGLSRRFDFDPVECKKNGHKSGPTVDEFHPFIEALLPHVKAFAYTWFNLQAAKRKYFKKHEKRMSLEEERRCKEELMAEKPEVKQKWASRLLGKLRKDIAQECREDFVLSVTGKKPAMCVLSNPDQKGKMRRIDCLRQADKVWRLDLVQVILFKAVPLESTDGERLEKSPDCLHPGLCVNPYHINVSVRELDLFLANYVNSHDEITEHDKDDESFIFKGYPHNPYNGVICNDTITATGVFGSKELWRLARGSIMSPQSLQQIPSSIMTNGGGNLQSSLNSIKLENPSSLVTASVCGSGGGVIGSVGGTTYYTCNSYSVASPNSAHDHITLPMGGGYSPISLPLRSSGSPPPVSIQSATGEVLRLKRMRRLSSEEQEPMDIRDKVSDLAYYTTSPTSGYLTGTSGTATITLPTSASWTQADLDHATAIGVITSNGTATLLPSANKYLRTDLIGLPGIRTTVLAPSTEKRLCDDNSNQISTTNPHSELNGSPTEQDMSEPDSTGIPSQQSSLSGATAYYTTSDLHEGSQSPTKVAYVENGHDTFSDFVTLVCQEAQGNQLSHQPGVRGPGNKVSAYFSSSMYPPPPPGPTARPVAIIRSSDLNNLQHTSSPSPSMGLNSTPISLGAGHCVTSESMGVPSSLRLSPQPSSDTGMEPPPRTVLFTYSGGSTHGINLSAPLSPTNLSLINMPKLNLATSSPTSLHHHSNINSALSSRYVTATSGSTSLVSSNNPTLRWSNGTVTVSNSNNNLISSIEENINYDLMSPMMVATGADGSTQLIDDDRYFQCEPMDATVSPIALTNHGSVNTNPGSVHDTSNGGSSNPGTPSNG</sequence>
<evidence type="ECO:0000259" key="10">
    <source>
        <dbReference type="PROSITE" id="PS51080"/>
    </source>
</evidence>
<feature type="compositionally biased region" description="Polar residues" evidence="9">
    <location>
        <begin position="512"/>
        <end position="552"/>
    </location>
</feature>
<dbReference type="PANTHER" id="PTHR11492">
    <property type="entry name" value="NUCLEAR FACTOR I"/>
    <property type="match status" value="1"/>
</dbReference>
<feature type="region of interest" description="Disordered" evidence="9">
    <location>
        <begin position="507"/>
        <end position="552"/>
    </location>
</feature>
<keyword evidence="7" id="KW-0539">Nucleus</keyword>
<dbReference type="OMA" id="CEPMDAT"/>
<evidence type="ECO:0000256" key="3">
    <source>
        <dbReference type="ARBA" id="ARBA00023015"/>
    </source>
</evidence>
<keyword evidence="3" id="KW-0805">Transcription regulation</keyword>
<feature type="region of interest" description="Disordered" evidence="9">
    <location>
        <begin position="836"/>
        <end position="866"/>
    </location>
</feature>
<comment type="subcellular location">
    <subcellularLocation>
        <location evidence="1">Nucleus</location>
    </subcellularLocation>
</comment>
<dbReference type="InterPro" id="IPR019548">
    <property type="entry name" value="CTF/NFI_DNA-bd_N"/>
</dbReference>
<evidence type="ECO:0000256" key="2">
    <source>
        <dbReference type="ARBA" id="ARBA00022705"/>
    </source>
</evidence>
<dbReference type="EMBL" id="VCGU01000005">
    <property type="protein sequence ID" value="TRY75052.1"/>
    <property type="molecule type" value="Genomic_DNA"/>
</dbReference>
<dbReference type="Pfam" id="PF10524">
    <property type="entry name" value="NfI_DNAbd_pre-N"/>
    <property type="match status" value="1"/>
</dbReference>